<feature type="region of interest" description="Disordered" evidence="1">
    <location>
        <begin position="211"/>
        <end position="239"/>
    </location>
</feature>
<feature type="compositionally biased region" description="Basic and acidic residues" evidence="1">
    <location>
        <begin position="222"/>
        <end position="232"/>
    </location>
</feature>
<evidence type="ECO:0000256" key="1">
    <source>
        <dbReference type="SAM" id="MobiDB-lite"/>
    </source>
</evidence>
<dbReference type="SMART" id="SM01321">
    <property type="entry name" value="Y1_Tnp"/>
    <property type="match status" value="1"/>
</dbReference>
<name>A0A3B1AC70_9ZZZZ</name>
<dbReference type="Gene3D" id="3.30.70.1290">
    <property type="entry name" value="Transposase IS200-like"/>
    <property type="match status" value="1"/>
</dbReference>
<dbReference type="SUPFAM" id="SSF143422">
    <property type="entry name" value="Transposase IS200-like"/>
    <property type="match status" value="1"/>
</dbReference>
<dbReference type="EMBL" id="UOFV01000114">
    <property type="protein sequence ID" value="VAW97502.1"/>
    <property type="molecule type" value="Genomic_DNA"/>
</dbReference>
<dbReference type="InterPro" id="IPR002686">
    <property type="entry name" value="Transposase_17"/>
</dbReference>
<dbReference type="GO" id="GO:0003677">
    <property type="term" value="F:DNA binding"/>
    <property type="evidence" value="ECO:0007669"/>
    <property type="project" value="InterPro"/>
</dbReference>
<feature type="domain" description="Transposase IS200-like" evidence="2">
    <location>
        <begin position="9"/>
        <end position="124"/>
    </location>
</feature>
<gene>
    <name evidence="3" type="ORF">MNBD_GAMMA19-1031</name>
</gene>
<dbReference type="PANTHER" id="PTHR34322:SF2">
    <property type="entry name" value="TRANSPOSASE IS200-LIKE DOMAIN-CONTAINING PROTEIN"/>
    <property type="match status" value="1"/>
</dbReference>
<dbReference type="GO" id="GO:0006313">
    <property type="term" value="P:DNA transposition"/>
    <property type="evidence" value="ECO:0007669"/>
    <property type="project" value="InterPro"/>
</dbReference>
<evidence type="ECO:0000259" key="2">
    <source>
        <dbReference type="SMART" id="SM01321"/>
    </source>
</evidence>
<dbReference type="Pfam" id="PF01797">
    <property type="entry name" value="Y1_Tnp"/>
    <property type="match status" value="1"/>
</dbReference>
<organism evidence="3">
    <name type="scientific">hydrothermal vent metagenome</name>
    <dbReference type="NCBI Taxonomy" id="652676"/>
    <lineage>
        <taxon>unclassified sequences</taxon>
        <taxon>metagenomes</taxon>
        <taxon>ecological metagenomes</taxon>
    </lineage>
</organism>
<reference evidence="3" key="1">
    <citation type="submission" date="2018-06" db="EMBL/GenBank/DDBJ databases">
        <authorList>
            <person name="Zhirakovskaya E."/>
        </authorList>
    </citation>
    <scope>NUCLEOTIDE SEQUENCE</scope>
</reference>
<dbReference type="AlphaFoldDB" id="A0A3B1AC70"/>
<evidence type="ECO:0000313" key="3">
    <source>
        <dbReference type="EMBL" id="VAW97502.1"/>
    </source>
</evidence>
<dbReference type="InterPro" id="IPR036515">
    <property type="entry name" value="Transposase_17_sf"/>
</dbReference>
<protein>
    <submittedName>
        <fullName evidence="3">Transposase and inactivated derivatives</fullName>
    </submittedName>
</protein>
<accession>A0A3B1AC70</accession>
<sequence>MARLPRFVIPGQPQHVIQRGNNRGIIFSHDDDYRFYLKSLHDACAEHQCVVHAYVLMTNHVHFLMTPNLEDSISKVMQSLGRRYVQYYNYTYSRTGTLWEGRYKATLIDSEQYLLTCSRYIELNPVRANRVRHPSEYPWSSYHYNARGKEDSLISPQLLYKRLGGSPGERQKAYRQLFRTRLAESAVEEIREATNKSWVLGSDRFKAKIEKLTARQAAPKARGGDRKSESYRKSKINRV</sequence>
<dbReference type="GO" id="GO:0004803">
    <property type="term" value="F:transposase activity"/>
    <property type="evidence" value="ECO:0007669"/>
    <property type="project" value="InterPro"/>
</dbReference>
<proteinExistence type="predicted"/>
<dbReference type="PANTHER" id="PTHR34322">
    <property type="entry name" value="TRANSPOSASE, Y1_TNP DOMAIN-CONTAINING"/>
    <property type="match status" value="1"/>
</dbReference>